<protein>
    <submittedName>
        <fullName evidence="2">PadR family transcriptional regulator</fullName>
    </submittedName>
</protein>
<comment type="caution">
    <text evidence="2">The sequence shown here is derived from an EMBL/GenBank/DDBJ whole genome shotgun (WGS) entry which is preliminary data.</text>
</comment>
<dbReference type="Proteomes" id="UP000630923">
    <property type="component" value="Unassembled WGS sequence"/>
</dbReference>
<sequence length="135" mass="15027">MTKNNTSSANAEETLELQNKKFRKELNAGTSALILLSLLRKAGKPLYGYEISKLLEKNASDKQGAIYPVLRNMVSKGLLEVDVKPSDSGPPRKYFSISPLGRTVLQEWIKIWAETKNIVDFSISETPIKSDQGND</sequence>
<dbReference type="Pfam" id="PF03551">
    <property type="entry name" value="PadR"/>
    <property type="match status" value="1"/>
</dbReference>
<organism evidence="2 3">
    <name type="scientific">Kordiimonas sediminis</name>
    <dbReference type="NCBI Taxonomy" id="1735581"/>
    <lineage>
        <taxon>Bacteria</taxon>
        <taxon>Pseudomonadati</taxon>
        <taxon>Pseudomonadota</taxon>
        <taxon>Alphaproteobacteria</taxon>
        <taxon>Kordiimonadales</taxon>
        <taxon>Kordiimonadaceae</taxon>
        <taxon>Kordiimonas</taxon>
    </lineage>
</organism>
<keyword evidence="3" id="KW-1185">Reference proteome</keyword>
<dbReference type="RefSeq" id="WP_229819034.1">
    <property type="nucleotide sequence ID" value="NZ_BNCI01000001.1"/>
</dbReference>
<evidence type="ECO:0000313" key="2">
    <source>
        <dbReference type="EMBL" id="GHF11151.1"/>
    </source>
</evidence>
<reference evidence="2" key="1">
    <citation type="journal article" date="2014" name="Int. J. Syst. Evol. Microbiol.">
        <title>Complete genome sequence of Corynebacterium casei LMG S-19264T (=DSM 44701T), isolated from a smear-ripened cheese.</title>
        <authorList>
            <consortium name="US DOE Joint Genome Institute (JGI-PGF)"/>
            <person name="Walter F."/>
            <person name="Albersmeier A."/>
            <person name="Kalinowski J."/>
            <person name="Ruckert C."/>
        </authorList>
    </citation>
    <scope>NUCLEOTIDE SEQUENCE</scope>
    <source>
        <strain evidence="2">KCTC 42590</strain>
    </source>
</reference>
<reference evidence="2" key="2">
    <citation type="submission" date="2020-09" db="EMBL/GenBank/DDBJ databases">
        <authorList>
            <person name="Sun Q."/>
            <person name="Kim S."/>
        </authorList>
    </citation>
    <scope>NUCLEOTIDE SEQUENCE</scope>
    <source>
        <strain evidence="2">KCTC 42590</strain>
    </source>
</reference>
<dbReference type="Gene3D" id="1.10.10.10">
    <property type="entry name" value="Winged helix-like DNA-binding domain superfamily/Winged helix DNA-binding domain"/>
    <property type="match status" value="1"/>
</dbReference>
<gene>
    <name evidence="2" type="ORF">GCM10017044_01070</name>
</gene>
<accession>A0A919E4F0</accession>
<dbReference type="InterPro" id="IPR036388">
    <property type="entry name" value="WH-like_DNA-bd_sf"/>
</dbReference>
<dbReference type="PANTHER" id="PTHR33169:SF14">
    <property type="entry name" value="TRANSCRIPTIONAL REGULATOR RV3488"/>
    <property type="match status" value="1"/>
</dbReference>
<evidence type="ECO:0000313" key="3">
    <source>
        <dbReference type="Proteomes" id="UP000630923"/>
    </source>
</evidence>
<dbReference type="InterPro" id="IPR005149">
    <property type="entry name" value="Tscrpt_reg_PadR_N"/>
</dbReference>
<dbReference type="InterPro" id="IPR052509">
    <property type="entry name" value="Metal_resp_DNA-bind_regulator"/>
</dbReference>
<dbReference type="InterPro" id="IPR036390">
    <property type="entry name" value="WH_DNA-bd_sf"/>
</dbReference>
<dbReference type="SUPFAM" id="SSF46785">
    <property type="entry name" value="Winged helix' DNA-binding domain"/>
    <property type="match status" value="1"/>
</dbReference>
<evidence type="ECO:0000259" key="1">
    <source>
        <dbReference type="Pfam" id="PF03551"/>
    </source>
</evidence>
<dbReference type="EMBL" id="BNCI01000001">
    <property type="protein sequence ID" value="GHF11151.1"/>
    <property type="molecule type" value="Genomic_DNA"/>
</dbReference>
<dbReference type="AlphaFoldDB" id="A0A919E4F0"/>
<proteinExistence type="predicted"/>
<dbReference type="PANTHER" id="PTHR33169">
    <property type="entry name" value="PADR-FAMILY TRANSCRIPTIONAL REGULATOR"/>
    <property type="match status" value="1"/>
</dbReference>
<feature type="domain" description="Transcription regulator PadR N-terminal" evidence="1">
    <location>
        <begin position="35"/>
        <end position="107"/>
    </location>
</feature>
<name>A0A919E4F0_9PROT</name>